<organism evidence="3 4">
    <name type="scientific">Cadophora malorum</name>
    <dbReference type="NCBI Taxonomy" id="108018"/>
    <lineage>
        <taxon>Eukaryota</taxon>
        <taxon>Fungi</taxon>
        <taxon>Dikarya</taxon>
        <taxon>Ascomycota</taxon>
        <taxon>Pezizomycotina</taxon>
        <taxon>Leotiomycetes</taxon>
        <taxon>Helotiales</taxon>
        <taxon>Ploettnerulaceae</taxon>
        <taxon>Cadophora</taxon>
    </lineage>
</organism>
<protein>
    <submittedName>
        <fullName evidence="3">Uncharacterized protein</fullName>
    </submittedName>
</protein>
<keyword evidence="4" id="KW-1185">Reference proteome</keyword>
<name>A0A8H7W622_9HELO</name>
<feature type="region of interest" description="Disordered" evidence="1">
    <location>
        <begin position="13"/>
        <end position="52"/>
    </location>
</feature>
<keyword evidence="2" id="KW-0472">Membrane</keyword>
<evidence type="ECO:0000313" key="3">
    <source>
        <dbReference type="EMBL" id="KAG4418946.1"/>
    </source>
</evidence>
<gene>
    <name evidence="3" type="ORF">IFR04_007893</name>
</gene>
<dbReference type="OrthoDB" id="5342924at2759"/>
<accession>A0A8H7W622</accession>
<feature type="region of interest" description="Disordered" evidence="1">
    <location>
        <begin position="751"/>
        <end position="775"/>
    </location>
</feature>
<keyword evidence="2" id="KW-0812">Transmembrane</keyword>
<dbReference type="Proteomes" id="UP000664132">
    <property type="component" value="Unassembled WGS sequence"/>
</dbReference>
<proteinExistence type="predicted"/>
<feature type="transmembrane region" description="Helical" evidence="2">
    <location>
        <begin position="60"/>
        <end position="80"/>
    </location>
</feature>
<evidence type="ECO:0000256" key="1">
    <source>
        <dbReference type="SAM" id="MobiDB-lite"/>
    </source>
</evidence>
<feature type="transmembrane region" description="Helical" evidence="2">
    <location>
        <begin position="165"/>
        <end position="186"/>
    </location>
</feature>
<sequence length="781" mass="85996">MTRDDALYEQFELEHAPMMQPSDEPLNKGFQSHSVRPPSPEDDDFRKKPSSKKPITRWGVLGRSLILVPPMAISLAILALNFRNVFWGLPTTETNTILSALQFAAQVHASLLVASISMMVLNLIQHGLVSGSGLPLGIISANFYVDSPTWLFRTEFTSLSLKYTLIFPWIVFLAVLSAPSSAIVMLPRLQYWSVDNVWLGKDNINFGVYIEASPEKLYPGVLTAGMSAPQCAGQNASILPECPSYGMRQFILDRELFSFPAPSAINITMPANWNRFLIGHVGVVMQGSSSSYVTSSLSTFLGDAMLGYHNVLSSFNPQGIGSYAGKGAMQYEYIDLRARYDLSFRAGGEKFPTRKPFVESQCNGLPANSSSLALPHSRMVAGGWGSEPIASTTWTVPFSAYSNLSVDLNSTIVNSTLIAGDSEYFGEVRPSMGAIFATPEILHSGTFQESTEPWSFFACTFNARWMETETHLEIAPPESTVYDSSPDPQVPGYIDPDQTKDLPAIPAYIGESWANLLNGPVRILPQLLKPGNRTILDAVGQACLEKHAFLNATYLRQKTVDDGKLYYVSLDPMALSTCLQVSLSAYLTDALSRAHHTVPIYIDVEGRMDDPYREIYPKDISISQSLYEDAQLLSSTSDWAKWHANLTAADFQDATRFTEVRMDMSRYGYGYGFQDSILIYVGVVVLLIHATMSVVYIIWVVSIAKLPATDDRTVGKLLVMGMQSGDLGASSDSVALASDEKVPKATWRTRYGLKSAERKPESESGGNSDTKKIQTAILRRI</sequence>
<reference evidence="3" key="1">
    <citation type="submission" date="2021-02" db="EMBL/GenBank/DDBJ databases">
        <title>Genome sequence Cadophora malorum strain M34.</title>
        <authorList>
            <person name="Stefanovic E."/>
            <person name="Vu D."/>
            <person name="Scully C."/>
            <person name="Dijksterhuis J."/>
            <person name="Roader J."/>
            <person name="Houbraken J."/>
        </authorList>
    </citation>
    <scope>NUCLEOTIDE SEQUENCE</scope>
    <source>
        <strain evidence="3">M34</strain>
    </source>
</reference>
<dbReference type="EMBL" id="JAFJYH010000116">
    <property type="protein sequence ID" value="KAG4418946.1"/>
    <property type="molecule type" value="Genomic_DNA"/>
</dbReference>
<feature type="transmembrane region" description="Helical" evidence="2">
    <location>
        <begin position="128"/>
        <end position="145"/>
    </location>
</feature>
<dbReference type="AlphaFoldDB" id="A0A8H7W622"/>
<keyword evidence="2" id="KW-1133">Transmembrane helix</keyword>
<evidence type="ECO:0000313" key="4">
    <source>
        <dbReference type="Proteomes" id="UP000664132"/>
    </source>
</evidence>
<evidence type="ECO:0000256" key="2">
    <source>
        <dbReference type="SAM" id="Phobius"/>
    </source>
</evidence>
<feature type="transmembrane region" description="Helical" evidence="2">
    <location>
        <begin position="677"/>
        <end position="699"/>
    </location>
</feature>
<comment type="caution">
    <text evidence="3">The sequence shown here is derived from an EMBL/GenBank/DDBJ whole genome shotgun (WGS) entry which is preliminary data.</text>
</comment>